<name>A0ACC3BXF5_PYRYE</name>
<organism evidence="1 2">
    <name type="scientific">Pyropia yezoensis</name>
    <name type="common">Susabi-nori</name>
    <name type="synonym">Porphyra yezoensis</name>
    <dbReference type="NCBI Taxonomy" id="2788"/>
    <lineage>
        <taxon>Eukaryota</taxon>
        <taxon>Rhodophyta</taxon>
        <taxon>Bangiophyceae</taxon>
        <taxon>Bangiales</taxon>
        <taxon>Bangiaceae</taxon>
        <taxon>Pyropia</taxon>
    </lineage>
</organism>
<dbReference type="EMBL" id="CM020618">
    <property type="protein sequence ID" value="KAK1862577.1"/>
    <property type="molecule type" value="Genomic_DNA"/>
</dbReference>
<sequence>MGDSGEEDGAAALFDWNHDLPEVPETGDPTSAQPMSLVKWKWKGAGRKQLLDTYGRSMETSQDDGASPEADAADNDPDGSVDAADNDPDGSADDKHYFHGLTGEGQLVAILDTGIYKEHPAFSADHDIIHAASKNFTEKGEEDDITDEDGHGTLCAGLIIAQECAEYAGKPTGVAQQAQLLVLKVFGDGNCSYERVAEAIDYAVNSEATVISMSLGFQDRGRGSSGLRRLHSVVHAALAKGVVIVVAAGNLQLKGHYYGWINGTSAATPLVAGLAALIKQAGNLSDRSGLSDALQAKLGESGLTGANTGEVYEILRGRSESPDHHTQERGYGKLNGVFERVVEEADDDEVEEKDPVSE</sequence>
<keyword evidence="2" id="KW-1185">Reference proteome</keyword>
<accession>A0ACC3BXF5</accession>
<comment type="caution">
    <text evidence="1">The sequence shown here is derived from an EMBL/GenBank/DDBJ whole genome shotgun (WGS) entry which is preliminary data.</text>
</comment>
<dbReference type="Proteomes" id="UP000798662">
    <property type="component" value="Chromosome 1"/>
</dbReference>
<protein>
    <submittedName>
        <fullName evidence="1">Uncharacterized protein</fullName>
    </submittedName>
</protein>
<reference evidence="1" key="1">
    <citation type="submission" date="2019-11" db="EMBL/GenBank/DDBJ databases">
        <title>Nori genome reveals adaptations in red seaweeds to the harsh intertidal environment.</title>
        <authorList>
            <person name="Wang D."/>
            <person name="Mao Y."/>
        </authorList>
    </citation>
    <scope>NUCLEOTIDE SEQUENCE</scope>
    <source>
        <tissue evidence="1">Gametophyte</tissue>
    </source>
</reference>
<evidence type="ECO:0000313" key="1">
    <source>
        <dbReference type="EMBL" id="KAK1862577.1"/>
    </source>
</evidence>
<proteinExistence type="predicted"/>
<gene>
    <name evidence="1" type="ORF">I4F81_005145</name>
</gene>
<evidence type="ECO:0000313" key="2">
    <source>
        <dbReference type="Proteomes" id="UP000798662"/>
    </source>
</evidence>